<dbReference type="SMART" id="SM00091">
    <property type="entry name" value="PAS"/>
    <property type="match status" value="3"/>
</dbReference>
<dbReference type="EMBL" id="BAAADO010000009">
    <property type="protein sequence ID" value="GAA0502744.1"/>
    <property type="molecule type" value="Genomic_DNA"/>
</dbReference>
<dbReference type="PANTHER" id="PTHR44757:SF2">
    <property type="entry name" value="BIOFILM ARCHITECTURE MAINTENANCE PROTEIN MBAA"/>
    <property type="match status" value="1"/>
</dbReference>
<dbReference type="SMART" id="SM00086">
    <property type="entry name" value="PAC"/>
    <property type="match status" value="3"/>
</dbReference>
<feature type="coiled-coil region" evidence="1">
    <location>
        <begin position="125"/>
        <end position="152"/>
    </location>
</feature>
<dbReference type="InterPro" id="IPR052155">
    <property type="entry name" value="Biofilm_reg_signaling"/>
</dbReference>
<dbReference type="PROSITE" id="PS50887">
    <property type="entry name" value="GGDEF"/>
    <property type="match status" value="1"/>
</dbReference>
<dbReference type="Pfam" id="PF08447">
    <property type="entry name" value="PAS_3"/>
    <property type="match status" value="1"/>
</dbReference>
<evidence type="ECO:0000313" key="6">
    <source>
        <dbReference type="Proteomes" id="UP001500880"/>
    </source>
</evidence>
<accession>A0ABN1BRD9</accession>
<feature type="domain" description="PAS" evidence="2">
    <location>
        <begin position="142"/>
        <end position="212"/>
    </location>
</feature>
<gene>
    <name evidence="5" type="ORF">GCM10008986_32970</name>
</gene>
<dbReference type="CDD" id="cd01949">
    <property type="entry name" value="GGDEF"/>
    <property type="match status" value="1"/>
</dbReference>
<feature type="domain" description="PAS" evidence="2">
    <location>
        <begin position="267"/>
        <end position="337"/>
    </location>
</feature>
<name>A0ABN1BRD9_9BACI</name>
<evidence type="ECO:0008006" key="7">
    <source>
        <dbReference type="Google" id="ProtNLM"/>
    </source>
</evidence>
<dbReference type="PANTHER" id="PTHR44757">
    <property type="entry name" value="DIGUANYLATE CYCLASE DGCP"/>
    <property type="match status" value="1"/>
</dbReference>
<feature type="domain" description="PAC" evidence="3">
    <location>
        <begin position="87"/>
        <end position="141"/>
    </location>
</feature>
<dbReference type="PROSITE" id="PS50112">
    <property type="entry name" value="PAS"/>
    <property type="match status" value="2"/>
</dbReference>
<dbReference type="InterPro" id="IPR000014">
    <property type="entry name" value="PAS"/>
</dbReference>
<dbReference type="CDD" id="cd00130">
    <property type="entry name" value="PAS"/>
    <property type="match status" value="2"/>
</dbReference>
<evidence type="ECO:0000313" key="5">
    <source>
        <dbReference type="EMBL" id="GAA0502744.1"/>
    </source>
</evidence>
<feature type="domain" description="GGDEF" evidence="4">
    <location>
        <begin position="424"/>
        <end position="559"/>
    </location>
</feature>
<dbReference type="InterPro" id="IPR013655">
    <property type="entry name" value="PAS_fold_3"/>
</dbReference>
<evidence type="ECO:0000259" key="3">
    <source>
        <dbReference type="PROSITE" id="PS50113"/>
    </source>
</evidence>
<dbReference type="Gene3D" id="3.30.70.270">
    <property type="match status" value="1"/>
</dbReference>
<dbReference type="InterPro" id="IPR000160">
    <property type="entry name" value="GGDEF_dom"/>
</dbReference>
<dbReference type="SUPFAM" id="SSF55785">
    <property type="entry name" value="PYP-like sensor domain (PAS domain)"/>
    <property type="match status" value="3"/>
</dbReference>
<dbReference type="NCBIfam" id="TIGR00254">
    <property type="entry name" value="GGDEF"/>
    <property type="match status" value="1"/>
</dbReference>
<dbReference type="InterPro" id="IPR000700">
    <property type="entry name" value="PAS-assoc_C"/>
</dbReference>
<proteinExistence type="predicted"/>
<sequence>MITNLKNAKYLDVIFNSISDMVFLVSVGKDQSFRYVTVNQQVMNLLKFPKDYNGKRIEEIMPETSAEKITGKYKEAIQNQETISYETPLKFPLDENKAEVRQGWVESNVTPIFNEEGNCEHVIAITREITNRKNQEKELRRTKEELEKVFNHVADAVFMFDENGEYLAVNPAFTTMFGWTRDDVFYNPEVTIIPENQKAELDNLFRRLKQGEVIDANRSQRKTKDGSVIEVLSSYSPIMEDGTMIGGVAVYKDVAKIIELKDQLKESENRYQMIVEHSNDMIRVVNRDGYIQYASPAHQDILGIHPDFFAGKSYLSFIHLEDMAKVQNAFSMIIENKQSIKFEYRRLNKDGEYVWVDTRGGPVLSASGEVDQVVFISRDISNQKEKEKELMNMALFDELTGLPNRTFFHHQVEIAMNTTKRKGTITAVLMLDSDNFKEINDRYGHDTGDKVIKEVARRVQNSVRDTDTVSRMGGDEFQVVLPDLEDKEDAIRVSERIRKEMKQPFEVSASGDAITTTVSIGISYYHGEEKTYEKLLKEADNALYKSKESGRNQWAVYEKER</sequence>
<dbReference type="InterPro" id="IPR001610">
    <property type="entry name" value="PAC"/>
</dbReference>
<dbReference type="Proteomes" id="UP001500880">
    <property type="component" value="Unassembled WGS sequence"/>
</dbReference>
<dbReference type="InterPro" id="IPR013767">
    <property type="entry name" value="PAS_fold"/>
</dbReference>
<evidence type="ECO:0000259" key="2">
    <source>
        <dbReference type="PROSITE" id="PS50112"/>
    </source>
</evidence>
<dbReference type="InterPro" id="IPR035965">
    <property type="entry name" value="PAS-like_dom_sf"/>
</dbReference>
<organism evidence="5 6">
    <name type="scientific">Salinibacillus aidingensis</name>
    <dbReference type="NCBI Taxonomy" id="237684"/>
    <lineage>
        <taxon>Bacteria</taxon>
        <taxon>Bacillati</taxon>
        <taxon>Bacillota</taxon>
        <taxon>Bacilli</taxon>
        <taxon>Bacillales</taxon>
        <taxon>Bacillaceae</taxon>
        <taxon>Salinibacillus</taxon>
    </lineage>
</organism>
<dbReference type="InterPro" id="IPR029787">
    <property type="entry name" value="Nucleotide_cyclase"/>
</dbReference>
<dbReference type="PROSITE" id="PS50113">
    <property type="entry name" value="PAC"/>
    <property type="match status" value="2"/>
</dbReference>
<keyword evidence="1" id="KW-0175">Coiled coil</keyword>
<dbReference type="Pfam" id="PF00989">
    <property type="entry name" value="PAS"/>
    <property type="match status" value="1"/>
</dbReference>
<dbReference type="Gene3D" id="3.30.450.20">
    <property type="entry name" value="PAS domain"/>
    <property type="match status" value="3"/>
</dbReference>
<reference evidence="5 6" key="1">
    <citation type="journal article" date="2019" name="Int. J. Syst. Evol. Microbiol.">
        <title>The Global Catalogue of Microorganisms (GCM) 10K type strain sequencing project: providing services to taxonomists for standard genome sequencing and annotation.</title>
        <authorList>
            <consortium name="The Broad Institute Genomics Platform"/>
            <consortium name="The Broad Institute Genome Sequencing Center for Infectious Disease"/>
            <person name="Wu L."/>
            <person name="Ma J."/>
        </authorList>
    </citation>
    <scope>NUCLEOTIDE SEQUENCE [LARGE SCALE GENOMIC DNA]</scope>
    <source>
        <strain evidence="5 6">JCM 12389</strain>
    </source>
</reference>
<dbReference type="InterPro" id="IPR013656">
    <property type="entry name" value="PAS_4"/>
</dbReference>
<protein>
    <recommendedName>
        <fullName evidence="7">PAS domain S-box-containing protein/diguanylate cyclase (GGDEF) domain-containing protein</fullName>
    </recommendedName>
</protein>
<dbReference type="InterPro" id="IPR043128">
    <property type="entry name" value="Rev_trsase/Diguanyl_cyclase"/>
</dbReference>
<dbReference type="Pfam" id="PF08448">
    <property type="entry name" value="PAS_4"/>
    <property type="match status" value="1"/>
</dbReference>
<dbReference type="SUPFAM" id="SSF55073">
    <property type="entry name" value="Nucleotide cyclase"/>
    <property type="match status" value="1"/>
</dbReference>
<keyword evidence="6" id="KW-1185">Reference proteome</keyword>
<feature type="domain" description="PAC" evidence="3">
    <location>
        <begin position="340"/>
        <end position="392"/>
    </location>
</feature>
<dbReference type="NCBIfam" id="TIGR00229">
    <property type="entry name" value="sensory_box"/>
    <property type="match status" value="3"/>
</dbReference>
<dbReference type="SMART" id="SM00267">
    <property type="entry name" value="GGDEF"/>
    <property type="match status" value="1"/>
</dbReference>
<evidence type="ECO:0000259" key="4">
    <source>
        <dbReference type="PROSITE" id="PS50887"/>
    </source>
</evidence>
<dbReference type="RefSeq" id="WP_343843537.1">
    <property type="nucleotide sequence ID" value="NZ_BAAADO010000009.1"/>
</dbReference>
<comment type="caution">
    <text evidence="5">The sequence shown here is derived from an EMBL/GenBank/DDBJ whole genome shotgun (WGS) entry which is preliminary data.</text>
</comment>
<evidence type="ECO:0000256" key="1">
    <source>
        <dbReference type="SAM" id="Coils"/>
    </source>
</evidence>
<dbReference type="Pfam" id="PF00990">
    <property type="entry name" value="GGDEF"/>
    <property type="match status" value="1"/>
</dbReference>